<keyword evidence="10" id="KW-0675">Receptor</keyword>
<evidence type="ECO:0000256" key="3">
    <source>
        <dbReference type="ARBA" id="ARBA00022475"/>
    </source>
</evidence>
<dbReference type="Proteomes" id="UP000792457">
    <property type="component" value="Unassembled WGS sequence"/>
</dbReference>
<evidence type="ECO:0000256" key="2">
    <source>
        <dbReference type="ARBA" id="ARBA00010532"/>
    </source>
</evidence>
<keyword evidence="8 13" id="KW-0472">Membrane</keyword>
<accession>A0A8K0KT96</accession>
<keyword evidence="7 13" id="KW-1133">Transmembrane helix</keyword>
<dbReference type="PANTHER" id="PTHR11923:SF109">
    <property type="entry name" value="SENSORY NEURON MEMBRANE PROTEIN 2"/>
    <property type="match status" value="1"/>
</dbReference>
<evidence type="ECO:0000256" key="4">
    <source>
        <dbReference type="ARBA" id="ARBA00022606"/>
    </source>
</evidence>
<evidence type="ECO:0000313" key="14">
    <source>
        <dbReference type="EMBL" id="KAG8240462.1"/>
    </source>
</evidence>
<comment type="subcellular location">
    <subcellularLocation>
        <location evidence="1">Cell membrane</location>
    </subcellularLocation>
</comment>
<evidence type="ECO:0000256" key="9">
    <source>
        <dbReference type="ARBA" id="ARBA00023157"/>
    </source>
</evidence>
<evidence type="ECO:0000313" key="15">
    <source>
        <dbReference type="Proteomes" id="UP000792457"/>
    </source>
</evidence>
<proteinExistence type="inferred from homology"/>
<evidence type="ECO:0000256" key="12">
    <source>
        <dbReference type="ARBA" id="ARBA00040645"/>
    </source>
</evidence>
<organism evidence="14 15">
    <name type="scientific">Ladona fulva</name>
    <name type="common">Scarce chaser dragonfly</name>
    <name type="synonym">Libellula fulva</name>
    <dbReference type="NCBI Taxonomy" id="123851"/>
    <lineage>
        <taxon>Eukaryota</taxon>
        <taxon>Metazoa</taxon>
        <taxon>Ecdysozoa</taxon>
        <taxon>Arthropoda</taxon>
        <taxon>Hexapoda</taxon>
        <taxon>Insecta</taxon>
        <taxon>Pterygota</taxon>
        <taxon>Palaeoptera</taxon>
        <taxon>Odonata</taxon>
        <taxon>Epiprocta</taxon>
        <taxon>Anisoptera</taxon>
        <taxon>Libelluloidea</taxon>
        <taxon>Libellulidae</taxon>
        <taxon>Ladona</taxon>
    </lineage>
</organism>
<name>A0A8K0KT96_LADFU</name>
<dbReference type="AlphaFoldDB" id="A0A8K0KT96"/>
<keyword evidence="9" id="KW-1015">Disulfide bond</keyword>
<evidence type="ECO:0000256" key="8">
    <source>
        <dbReference type="ARBA" id="ARBA00023136"/>
    </source>
</evidence>
<dbReference type="InterPro" id="IPR002159">
    <property type="entry name" value="CD36_fam"/>
</dbReference>
<dbReference type="EMBL" id="KZ312454">
    <property type="protein sequence ID" value="KAG8240462.1"/>
    <property type="molecule type" value="Genomic_DNA"/>
</dbReference>
<keyword evidence="3" id="KW-1003">Cell membrane</keyword>
<dbReference type="PRINTS" id="PR01609">
    <property type="entry name" value="CD36FAMILY"/>
</dbReference>
<evidence type="ECO:0000256" key="13">
    <source>
        <dbReference type="SAM" id="Phobius"/>
    </source>
</evidence>
<keyword evidence="11" id="KW-0325">Glycoprotein</keyword>
<evidence type="ECO:0000256" key="11">
    <source>
        <dbReference type="ARBA" id="ARBA00023180"/>
    </source>
</evidence>
<dbReference type="GO" id="GO:0005737">
    <property type="term" value="C:cytoplasm"/>
    <property type="evidence" value="ECO:0007669"/>
    <property type="project" value="TreeGrafter"/>
</dbReference>
<evidence type="ECO:0000256" key="1">
    <source>
        <dbReference type="ARBA" id="ARBA00004236"/>
    </source>
</evidence>
<dbReference type="GO" id="GO:0005886">
    <property type="term" value="C:plasma membrane"/>
    <property type="evidence" value="ECO:0007669"/>
    <property type="project" value="UniProtKB-SubCell"/>
</dbReference>
<keyword evidence="4" id="KW-0716">Sensory transduction</keyword>
<feature type="transmembrane region" description="Helical" evidence="13">
    <location>
        <begin position="500"/>
        <end position="520"/>
    </location>
</feature>
<reference evidence="14" key="2">
    <citation type="submission" date="2017-10" db="EMBL/GenBank/DDBJ databases">
        <title>Ladona fulva Genome sequencing and assembly.</title>
        <authorList>
            <person name="Murali S."/>
            <person name="Richards S."/>
            <person name="Bandaranaike D."/>
            <person name="Bellair M."/>
            <person name="Blankenburg K."/>
            <person name="Chao H."/>
            <person name="Dinh H."/>
            <person name="Doddapaneni H."/>
            <person name="Dugan-Rocha S."/>
            <person name="Elkadiri S."/>
            <person name="Gnanaolivu R."/>
            <person name="Hernandez B."/>
            <person name="Skinner E."/>
            <person name="Javaid M."/>
            <person name="Lee S."/>
            <person name="Li M."/>
            <person name="Ming W."/>
            <person name="Munidasa M."/>
            <person name="Muniz J."/>
            <person name="Nguyen L."/>
            <person name="Hughes D."/>
            <person name="Osuji N."/>
            <person name="Pu L.-L."/>
            <person name="Puazo M."/>
            <person name="Qu C."/>
            <person name="Quiroz J."/>
            <person name="Raj R."/>
            <person name="Weissenberger G."/>
            <person name="Xin Y."/>
            <person name="Zou X."/>
            <person name="Han Y."/>
            <person name="Worley K."/>
            <person name="Muzny D."/>
            <person name="Gibbs R."/>
        </authorList>
    </citation>
    <scope>NUCLEOTIDE SEQUENCE</scope>
    <source>
        <strain evidence="14">Sampled in the wild</strain>
    </source>
</reference>
<comment type="caution">
    <text evidence="14">The sequence shown here is derived from an EMBL/GenBank/DDBJ whole genome shotgun (WGS) entry which is preliminary data.</text>
</comment>
<evidence type="ECO:0000256" key="10">
    <source>
        <dbReference type="ARBA" id="ARBA00023170"/>
    </source>
</evidence>
<dbReference type="OrthoDB" id="10024078at2759"/>
<evidence type="ECO:0000256" key="7">
    <source>
        <dbReference type="ARBA" id="ARBA00022989"/>
    </source>
</evidence>
<protein>
    <recommendedName>
        <fullName evidence="12">Sensory neuron membrane protein 2</fullName>
    </recommendedName>
</protein>
<dbReference type="GO" id="GO:0007608">
    <property type="term" value="P:sensory perception of smell"/>
    <property type="evidence" value="ECO:0007669"/>
    <property type="project" value="UniProtKB-KW"/>
</dbReference>
<comment type="similarity">
    <text evidence="2">Belongs to the CD36 family.</text>
</comment>
<keyword evidence="6" id="KW-0552">Olfaction</keyword>
<evidence type="ECO:0000256" key="5">
    <source>
        <dbReference type="ARBA" id="ARBA00022692"/>
    </source>
</evidence>
<evidence type="ECO:0000256" key="6">
    <source>
        <dbReference type="ARBA" id="ARBA00022725"/>
    </source>
</evidence>
<keyword evidence="15" id="KW-1185">Reference proteome</keyword>
<dbReference type="GO" id="GO:0005044">
    <property type="term" value="F:scavenger receptor activity"/>
    <property type="evidence" value="ECO:0007669"/>
    <property type="project" value="TreeGrafter"/>
</dbReference>
<sequence>MEITSRRKVLGGAFLVGLLLIASGIVLDLVVFPAAIRSRILENVQLRRGSDAMERFIRLPQPIVLRVFLFNVTNPHEVYLGKSPPKLQEIGPYSYHIYREKVEMEEDLGSDTLSFYQISQYFFRRELSIGDEDDLVTVLNVPMLGLINQATKSLPITPPFFSSVVQDLFTDPAEKYSSSYKFMPFLKSSVRKLLFEGVPIRCGKPRAFFTGYIGKTLLCTGIGMNLPQSMRKAEEDDRANKGNYLFSFLGYKNNSREGPAVVRRGMKKPEEVGQVLFWKGQTEMKSWGPSADPSNPCNKVVGIDASTFAPFVSEKSVIKVFQPELCRPVSAVFEKEVEFRGIPAMRFVADIDLFATPDVKPENWCYYPTGDDTKRDQYWSTIETGVQDLSACLGAPIVVSFPHFYGASSNYLKYAKGLHPEKSLHETYVEIESMTGSPLNAAKKLQFNMYLKRDARFPFLWNVTEGLFPVMWAEEGMKLDDKFSRMLKEELFDVINILKIIKWTMISVGVLEIIAVLIFARSRWMSKKEDSADQKLKEANLCYEMSKKSIPYGIAESKEKEADKPPT</sequence>
<reference evidence="14" key="1">
    <citation type="submission" date="2013-04" db="EMBL/GenBank/DDBJ databases">
        <authorList>
            <person name="Qu J."/>
            <person name="Murali S.C."/>
            <person name="Bandaranaike D."/>
            <person name="Bellair M."/>
            <person name="Blankenburg K."/>
            <person name="Chao H."/>
            <person name="Dinh H."/>
            <person name="Doddapaneni H."/>
            <person name="Downs B."/>
            <person name="Dugan-Rocha S."/>
            <person name="Elkadiri S."/>
            <person name="Gnanaolivu R.D."/>
            <person name="Hernandez B."/>
            <person name="Javaid M."/>
            <person name="Jayaseelan J.C."/>
            <person name="Lee S."/>
            <person name="Li M."/>
            <person name="Ming W."/>
            <person name="Munidasa M."/>
            <person name="Muniz J."/>
            <person name="Nguyen L."/>
            <person name="Ongeri F."/>
            <person name="Osuji N."/>
            <person name="Pu L.-L."/>
            <person name="Puazo M."/>
            <person name="Qu C."/>
            <person name="Quiroz J."/>
            <person name="Raj R."/>
            <person name="Weissenberger G."/>
            <person name="Xin Y."/>
            <person name="Zou X."/>
            <person name="Han Y."/>
            <person name="Richards S."/>
            <person name="Worley K."/>
            <person name="Muzny D."/>
            <person name="Gibbs R."/>
        </authorList>
    </citation>
    <scope>NUCLEOTIDE SEQUENCE</scope>
    <source>
        <strain evidence="14">Sampled in the wild</strain>
    </source>
</reference>
<dbReference type="PANTHER" id="PTHR11923">
    <property type="entry name" value="SCAVENGER RECEPTOR CLASS B TYPE-1 SR-B1"/>
    <property type="match status" value="1"/>
</dbReference>
<gene>
    <name evidence="14" type="ORF">J437_LFUL010800</name>
</gene>
<keyword evidence="5 13" id="KW-0812">Transmembrane</keyword>
<dbReference type="Pfam" id="PF01130">
    <property type="entry name" value="CD36"/>
    <property type="match status" value="1"/>
</dbReference>